<evidence type="ECO:0000313" key="1">
    <source>
        <dbReference type="EMBL" id="MBP2323591.1"/>
    </source>
</evidence>
<gene>
    <name evidence="1" type="ORF">JOF56_003976</name>
</gene>
<sequence length="319" mass="34086">MAERHPAWINGIDAFEARLGAGMPFMTEGKGDALDPIRVRSGIRDSPMNPGQVTLGTNQVTVNPFQAVIADPARPGDGAFLVTLDTLKTLPLQGADPSLSRIDLVLAVVTPDAGIGFEVSILQGQNSATPQRPTVTSTTYLELAEITVRPAGTSATLQDKRRFTGGLGGLLPVRGAGDRPAIAAGSTFIYRLDTGNIEVQRGSGWTVYRPSRGEGWTTPPLENSWVNYGQGYATAAYTRTDDGWVRLRGLIRSGLIDPNGSRSIFTLPVGYRPPMRHLFSVETAPNENARVDVMTSGAVVCLKGNNGWLSLDGISFATY</sequence>
<reference evidence="1 2" key="1">
    <citation type="submission" date="2021-03" db="EMBL/GenBank/DDBJ databases">
        <title>Sequencing the genomes of 1000 actinobacteria strains.</title>
        <authorList>
            <person name="Klenk H.-P."/>
        </authorList>
    </citation>
    <scope>NUCLEOTIDE SEQUENCE [LARGE SCALE GENOMIC DNA]</scope>
    <source>
        <strain evidence="1 2">DSM 46670</strain>
    </source>
</reference>
<dbReference type="Proteomes" id="UP001519332">
    <property type="component" value="Unassembled WGS sequence"/>
</dbReference>
<dbReference type="RefSeq" id="WP_209640216.1">
    <property type="nucleotide sequence ID" value="NZ_JAGINW010000001.1"/>
</dbReference>
<name>A0ABS4TIC9_9PSEU</name>
<protein>
    <submittedName>
        <fullName evidence="1">Uncharacterized protein</fullName>
    </submittedName>
</protein>
<accession>A0ABS4TIC9</accession>
<evidence type="ECO:0000313" key="2">
    <source>
        <dbReference type="Proteomes" id="UP001519332"/>
    </source>
</evidence>
<proteinExistence type="predicted"/>
<comment type="caution">
    <text evidence="1">The sequence shown here is derived from an EMBL/GenBank/DDBJ whole genome shotgun (WGS) entry which is preliminary data.</text>
</comment>
<keyword evidence="2" id="KW-1185">Reference proteome</keyword>
<dbReference type="EMBL" id="JAGINW010000001">
    <property type="protein sequence ID" value="MBP2323591.1"/>
    <property type="molecule type" value="Genomic_DNA"/>
</dbReference>
<organism evidence="1 2">
    <name type="scientific">Kibdelosporangium banguiense</name>
    <dbReference type="NCBI Taxonomy" id="1365924"/>
    <lineage>
        <taxon>Bacteria</taxon>
        <taxon>Bacillati</taxon>
        <taxon>Actinomycetota</taxon>
        <taxon>Actinomycetes</taxon>
        <taxon>Pseudonocardiales</taxon>
        <taxon>Pseudonocardiaceae</taxon>
        <taxon>Kibdelosporangium</taxon>
    </lineage>
</organism>